<reference evidence="2" key="1">
    <citation type="journal article" date="2024" name="Proc. Natl. Acad. Sci. U.S.A.">
        <title>Extraordinary preservation of gene collinearity over three hundred million years revealed in homosporous lycophytes.</title>
        <authorList>
            <person name="Li C."/>
            <person name="Wickell D."/>
            <person name="Kuo L.Y."/>
            <person name="Chen X."/>
            <person name="Nie B."/>
            <person name="Liao X."/>
            <person name="Peng D."/>
            <person name="Ji J."/>
            <person name="Jenkins J."/>
            <person name="Williams M."/>
            <person name="Shu S."/>
            <person name="Plott C."/>
            <person name="Barry K."/>
            <person name="Rajasekar S."/>
            <person name="Grimwood J."/>
            <person name="Han X."/>
            <person name="Sun S."/>
            <person name="Hou Z."/>
            <person name="He W."/>
            <person name="Dai G."/>
            <person name="Sun C."/>
            <person name="Schmutz J."/>
            <person name="Leebens-Mack J.H."/>
            <person name="Li F.W."/>
            <person name="Wang L."/>
        </authorList>
    </citation>
    <scope>NUCLEOTIDE SEQUENCE [LARGE SCALE GENOMIC DNA]</scope>
    <source>
        <strain evidence="2">cv. PW_Plant_1</strain>
    </source>
</reference>
<evidence type="ECO:0000313" key="2">
    <source>
        <dbReference type="Proteomes" id="UP001162992"/>
    </source>
</evidence>
<evidence type="ECO:0000313" key="1">
    <source>
        <dbReference type="EMBL" id="KAJ7533517.1"/>
    </source>
</evidence>
<name>A0ACC2BUR2_DIPCM</name>
<organism evidence="1 2">
    <name type="scientific">Diphasiastrum complanatum</name>
    <name type="common">Issler's clubmoss</name>
    <name type="synonym">Lycopodium complanatum</name>
    <dbReference type="NCBI Taxonomy" id="34168"/>
    <lineage>
        <taxon>Eukaryota</taxon>
        <taxon>Viridiplantae</taxon>
        <taxon>Streptophyta</taxon>
        <taxon>Embryophyta</taxon>
        <taxon>Tracheophyta</taxon>
        <taxon>Lycopodiopsida</taxon>
        <taxon>Lycopodiales</taxon>
        <taxon>Lycopodiaceae</taxon>
        <taxon>Lycopodioideae</taxon>
        <taxon>Diphasiastrum</taxon>
    </lineage>
</organism>
<keyword evidence="2" id="KW-1185">Reference proteome</keyword>
<proteinExistence type="predicted"/>
<sequence>MHTILLRLTSWHYKYNLRRSIVYKDGKTLFKRKAHRTVPPNASFTDGVATKDCSLDLTNRVSIRIFLPDHCLGTQITSNISKPFSWLPERSEHFDGSSVLSSYDASPEYQKFEENEVKKAYYPNMKKKNKKLPVILQFHDGAFVNGSKDMEANDIFCRRIAKMCRSVVIAVGYRLAPEHKFPSSRDDGIETLRWLARQANLAEFSSSDAISASVGLVDSFSYMLADPWVTAHVDYSRCVLLGVGAGGSIAEHVAREVASLSLELDPVKVVAQVLICPMFGGLALLPSEVLLADTYFLDRDTMLLLWKLVLPEGENSLDHPAVDPLLPSRIHLLRHMPSTLVISAELDMLRDRAAAYVDALKRWHVDATLLNYRNAVHQFVTLEPLVDAKLAQACLEDIAIWFGKHVKQEWC</sequence>
<comment type="caution">
    <text evidence="1">The sequence shown here is derived from an EMBL/GenBank/DDBJ whole genome shotgun (WGS) entry which is preliminary data.</text>
</comment>
<dbReference type="Proteomes" id="UP001162992">
    <property type="component" value="Chromosome 13"/>
</dbReference>
<gene>
    <name evidence="1" type="ORF">O6H91_13G053200</name>
</gene>
<dbReference type="EMBL" id="CM055104">
    <property type="protein sequence ID" value="KAJ7533517.1"/>
    <property type="molecule type" value="Genomic_DNA"/>
</dbReference>
<accession>A0ACC2BUR2</accession>
<protein>
    <submittedName>
        <fullName evidence="1">Uncharacterized protein</fullName>
    </submittedName>
</protein>